<evidence type="ECO:0000313" key="5">
    <source>
        <dbReference type="Proteomes" id="UP000545074"/>
    </source>
</evidence>
<comment type="caution">
    <text evidence="4">The sequence shown here is derived from an EMBL/GenBank/DDBJ whole genome shotgun (WGS) entry which is preliminary data.</text>
</comment>
<evidence type="ECO:0000256" key="2">
    <source>
        <dbReference type="ARBA" id="ARBA00023239"/>
    </source>
</evidence>
<accession>A0A7W2KH90</accession>
<proteinExistence type="inferred from homology"/>
<dbReference type="InterPro" id="IPR004647">
    <property type="entry name" value="Fe-S_hydro-lyase_TtdB-typ_cat"/>
</dbReference>
<keyword evidence="2" id="KW-0456">Lyase</keyword>
<gene>
    <name evidence="4" type="ORF">H4C80_15155</name>
</gene>
<protein>
    <submittedName>
        <fullName evidence="4">Fumarate hydratase C-terminal domain-containing protein</fullName>
    </submittedName>
</protein>
<dbReference type="InterPro" id="IPR036660">
    <property type="entry name" value="Fe-S_hydroAse_TtdB_cat_sf"/>
</dbReference>
<evidence type="ECO:0000256" key="1">
    <source>
        <dbReference type="ARBA" id="ARBA00008876"/>
    </source>
</evidence>
<dbReference type="PANTHER" id="PTHR43351">
    <property type="entry name" value="L(+)-TARTRATE DEHYDRATASE SUBUNIT BETA"/>
    <property type="match status" value="1"/>
</dbReference>
<sequence>MKRLQAPFDEHAIRSLRAGDLVVVDGDVVITAGLPTHQRLMHCLESGEAPPVELRGQALFHLGGYSQGEGEHFEMLYINPTTSTRFNPYMPTLIEGFGLRVVGGKGGLDEHSVEAMRKVGCVYLSFLGGGCTLLSRAIQRVVEVGWPEMVTHYRLSRINVNGLGPAVVAIDAHGKSLYAQNAQTAGARSGEVLAGLHAQARQAKSQLS</sequence>
<dbReference type="Gene3D" id="3.20.130.10">
    <property type="entry name" value="Fe-S hydro-lyase, tartrate dehydratase beta-type, catalytic domain"/>
    <property type="match status" value="1"/>
</dbReference>
<dbReference type="RefSeq" id="WP_182389670.1">
    <property type="nucleotide sequence ID" value="NZ_BQIO01000008.1"/>
</dbReference>
<evidence type="ECO:0000313" key="4">
    <source>
        <dbReference type="EMBL" id="MBA6098460.1"/>
    </source>
</evidence>
<dbReference type="AlphaFoldDB" id="A0A7W2KH90"/>
<dbReference type="Proteomes" id="UP000545074">
    <property type="component" value="Unassembled WGS sequence"/>
</dbReference>
<reference evidence="4 5" key="1">
    <citation type="submission" date="2020-07" db="EMBL/GenBank/DDBJ databases">
        <title>Diversity of carbapenemase encoding genes among Pseudomonas putida group clinical isolates in a tertiary Brazilian hospital.</title>
        <authorList>
            <person name="Alberto-Lei F."/>
            <person name="Nodari C.S."/>
            <person name="Streling A.P."/>
            <person name="Paulino J.T."/>
            <person name="Bessa-Neto F.O."/>
            <person name="Cayo R."/>
            <person name="Gales A.C."/>
        </authorList>
    </citation>
    <scope>NUCLEOTIDE SEQUENCE [LARGE SCALE GENOMIC DNA]</scope>
    <source>
        <strain evidence="4 5">12815</strain>
    </source>
</reference>
<dbReference type="GO" id="GO:0016836">
    <property type="term" value="F:hydro-lyase activity"/>
    <property type="evidence" value="ECO:0007669"/>
    <property type="project" value="InterPro"/>
</dbReference>
<comment type="similarity">
    <text evidence="1">Belongs to the class-I fumarase family.</text>
</comment>
<dbReference type="EMBL" id="JACGCX010000009">
    <property type="protein sequence ID" value="MBA6098460.1"/>
    <property type="molecule type" value="Genomic_DNA"/>
</dbReference>
<evidence type="ECO:0000259" key="3">
    <source>
        <dbReference type="Pfam" id="PF05683"/>
    </source>
</evidence>
<dbReference type="SUPFAM" id="SSF117457">
    <property type="entry name" value="FumA C-terminal domain-like"/>
    <property type="match status" value="1"/>
</dbReference>
<feature type="domain" description="Fe-S hydro-lyase tartrate dehydratase beta-type catalytic" evidence="3">
    <location>
        <begin position="5"/>
        <end position="180"/>
    </location>
</feature>
<name>A0A7W2KH90_9PSED</name>
<dbReference type="Pfam" id="PF05683">
    <property type="entry name" value="Fumerase_C"/>
    <property type="match status" value="1"/>
</dbReference>
<dbReference type="PANTHER" id="PTHR43351:SF2">
    <property type="entry name" value="L(+)-TARTRATE DEHYDRATASE SUBUNIT BETA-RELATED"/>
    <property type="match status" value="1"/>
</dbReference>
<organism evidence="4 5">
    <name type="scientific">Pseudomonas juntendi</name>
    <dbReference type="NCBI Taxonomy" id="2666183"/>
    <lineage>
        <taxon>Bacteria</taxon>
        <taxon>Pseudomonadati</taxon>
        <taxon>Pseudomonadota</taxon>
        <taxon>Gammaproteobacteria</taxon>
        <taxon>Pseudomonadales</taxon>
        <taxon>Pseudomonadaceae</taxon>
        <taxon>Pseudomonas</taxon>
    </lineage>
</organism>